<feature type="binding site" evidence="5">
    <location>
        <begin position="11"/>
        <end position="16"/>
    </location>
    <ligand>
        <name>ATP</name>
        <dbReference type="ChEBI" id="CHEBI:30616"/>
    </ligand>
</feature>
<comment type="catalytic activity">
    <reaction evidence="5">
        <text>3'-dephospho-CoA + ATP = ADP + CoA + H(+)</text>
        <dbReference type="Rhea" id="RHEA:18245"/>
        <dbReference type="ChEBI" id="CHEBI:15378"/>
        <dbReference type="ChEBI" id="CHEBI:30616"/>
        <dbReference type="ChEBI" id="CHEBI:57287"/>
        <dbReference type="ChEBI" id="CHEBI:57328"/>
        <dbReference type="ChEBI" id="CHEBI:456216"/>
        <dbReference type="EC" id="2.7.1.24"/>
    </reaction>
</comment>
<accession>A0A2P1PMV1</accession>
<dbReference type="GO" id="GO:0015937">
    <property type="term" value="P:coenzyme A biosynthetic process"/>
    <property type="evidence" value="ECO:0007669"/>
    <property type="project" value="UniProtKB-UniRule"/>
</dbReference>
<dbReference type="OrthoDB" id="9812943at2"/>
<dbReference type="SUPFAM" id="SSF52540">
    <property type="entry name" value="P-loop containing nucleoside triphosphate hydrolases"/>
    <property type="match status" value="1"/>
</dbReference>
<keyword evidence="2 5" id="KW-0547">Nucleotide-binding</keyword>
<dbReference type="Pfam" id="PF01121">
    <property type="entry name" value="CoaE"/>
    <property type="match status" value="1"/>
</dbReference>
<dbReference type="RefSeq" id="WP_106890102.1">
    <property type="nucleotide sequence ID" value="NZ_CP027860.1"/>
</dbReference>
<reference evidence="7 8" key="1">
    <citation type="submission" date="2018-03" db="EMBL/GenBank/DDBJ databases">
        <title>Ahniella affigens gen. nov., sp. nov., a gammaproteobacterium isolated from sandy soil near a stream.</title>
        <authorList>
            <person name="Ko Y."/>
            <person name="Kim J.-H."/>
        </authorList>
    </citation>
    <scope>NUCLEOTIDE SEQUENCE [LARGE SCALE GENOMIC DNA]</scope>
    <source>
        <strain evidence="7 8">D13</strain>
    </source>
</reference>
<evidence type="ECO:0000313" key="7">
    <source>
        <dbReference type="EMBL" id="AVP96173.1"/>
    </source>
</evidence>
<dbReference type="GO" id="GO:0005737">
    <property type="term" value="C:cytoplasm"/>
    <property type="evidence" value="ECO:0007669"/>
    <property type="project" value="UniProtKB-SubCell"/>
</dbReference>
<dbReference type="Proteomes" id="UP000241074">
    <property type="component" value="Chromosome"/>
</dbReference>
<dbReference type="EMBL" id="CP027860">
    <property type="protein sequence ID" value="AVP96173.1"/>
    <property type="molecule type" value="Genomic_DNA"/>
</dbReference>
<reference evidence="7 8" key="2">
    <citation type="submission" date="2018-03" db="EMBL/GenBank/DDBJ databases">
        <authorList>
            <person name="Keele B.F."/>
        </authorList>
    </citation>
    <scope>NUCLEOTIDE SEQUENCE [LARGE SCALE GENOMIC DNA]</scope>
    <source>
        <strain evidence="7 8">D13</strain>
    </source>
</reference>
<dbReference type="EC" id="2.7.1.24" evidence="5 6"/>
<dbReference type="PANTHER" id="PTHR10695">
    <property type="entry name" value="DEPHOSPHO-COA KINASE-RELATED"/>
    <property type="match status" value="1"/>
</dbReference>
<keyword evidence="3 5" id="KW-0067">ATP-binding</keyword>
<dbReference type="InterPro" id="IPR027417">
    <property type="entry name" value="P-loop_NTPase"/>
</dbReference>
<keyword evidence="5" id="KW-0808">Transferase</keyword>
<dbReference type="PROSITE" id="PS51219">
    <property type="entry name" value="DPCK"/>
    <property type="match status" value="1"/>
</dbReference>
<dbReference type="AlphaFoldDB" id="A0A2P1PMV1"/>
<evidence type="ECO:0000256" key="3">
    <source>
        <dbReference type="ARBA" id="ARBA00022840"/>
    </source>
</evidence>
<dbReference type="CDD" id="cd02022">
    <property type="entry name" value="DPCK"/>
    <property type="match status" value="1"/>
</dbReference>
<dbReference type="InterPro" id="IPR001977">
    <property type="entry name" value="Depp_CoAkinase"/>
</dbReference>
<keyword evidence="4 5" id="KW-0173">Coenzyme A biosynthesis</keyword>
<evidence type="ECO:0000256" key="2">
    <source>
        <dbReference type="ARBA" id="ARBA00022741"/>
    </source>
</evidence>
<keyword evidence="5 7" id="KW-0418">Kinase</keyword>
<protein>
    <recommendedName>
        <fullName evidence="5 6">Dephospho-CoA kinase</fullName>
        <ecNumber evidence="5 6">2.7.1.24</ecNumber>
    </recommendedName>
    <alternativeName>
        <fullName evidence="5">Dephosphocoenzyme A kinase</fullName>
    </alternativeName>
</protein>
<name>A0A2P1PMV1_9GAMM</name>
<dbReference type="UniPathway" id="UPA00241">
    <property type="reaction ID" value="UER00356"/>
</dbReference>
<evidence type="ECO:0000313" key="8">
    <source>
        <dbReference type="Proteomes" id="UP000241074"/>
    </source>
</evidence>
<organism evidence="7 8">
    <name type="scientific">Ahniella affigens</name>
    <dbReference type="NCBI Taxonomy" id="2021234"/>
    <lineage>
        <taxon>Bacteria</taxon>
        <taxon>Pseudomonadati</taxon>
        <taxon>Pseudomonadota</taxon>
        <taxon>Gammaproteobacteria</taxon>
        <taxon>Lysobacterales</taxon>
        <taxon>Rhodanobacteraceae</taxon>
        <taxon>Ahniella</taxon>
    </lineage>
</organism>
<evidence type="ECO:0000256" key="6">
    <source>
        <dbReference type="NCBIfam" id="TIGR00152"/>
    </source>
</evidence>
<dbReference type="HAMAP" id="MF_00376">
    <property type="entry name" value="Dephospho_CoA_kinase"/>
    <property type="match status" value="1"/>
</dbReference>
<comment type="subcellular location">
    <subcellularLocation>
        <location evidence="5">Cytoplasm</location>
    </subcellularLocation>
</comment>
<proteinExistence type="inferred from homology"/>
<sequence length="203" mass="21875">MKAFAITGGIASGKSAACARFAELGAEVIDADQVSRDLVQPGTEGLAEVVATFGTEMLNADGSLDRRKMRAHVFANLTARKQLEAILHPKVRLELRRRAGLSVAPYVLLAIPLLVEAGHYDWVSGIIVVDVSVETQIARLIQRDHVDDALARQMLAAQVSRDARLAIATWVLDNNDTLAALHQQVDALHQVLLALDSAPENAS</sequence>
<keyword evidence="8" id="KW-1185">Reference proteome</keyword>
<comment type="similarity">
    <text evidence="1 5">Belongs to the CoaE family.</text>
</comment>
<comment type="function">
    <text evidence="5">Catalyzes the phosphorylation of the 3'-hydroxyl group of dephosphocoenzyme A to form coenzyme A.</text>
</comment>
<evidence type="ECO:0000256" key="1">
    <source>
        <dbReference type="ARBA" id="ARBA00009018"/>
    </source>
</evidence>
<keyword evidence="5" id="KW-0963">Cytoplasm</keyword>
<dbReference type="PANTHER" id="PTHR10695:SF46">
    <property type="entry name" value="BIFUNCTIONAL COENZYME A SYNTHASE-RELATED"/>
    <property type="match status" value="1"/>
</dbReference>
<dbReference type="KEGG" id="xba:C7S18_02720"/>
<gene>
    <name evidence="5" type="primary">coaE</name>
    <name evidence="7" type="ORF">C7S18_02720</name>
</gene>
<evidence type="ECO:0000256" key="5">
    <source>
        <dbReference type="HAMAP-Rule" id="MF_00376"/>
    </source>
</evidence>
<dbReference type="NCBIfam" id="TIGR00152">
    <property type="entry name" value="dephospho-CoA kinase"/>
    <property type="match status" value="1"/>
</dbReference>
<dbReference type="GO" id="GO:0005524">
    <property type="term" value="F:ATP binding"/>
    <property type="evidence" value="ECO:0007669"/>
    <property type="project" value="UniProtKB-UniRule"/>
</dbReference>
<dbReference type="GO" id="GO:0004140">
    <property type="term" value="F:dephospho-CoA kinase activity"/>
    <property type="evidence" value="ECO:0007669"/>
    <property type="project" value="UniProtKB-UniRule"/>
</dbReference>
<comment type="pathway">
    <text evidence="5">Cofactor biosynthesis; coenzyme A biosynthesis; CoA from (R)-pantothenate: step 5/5.</text>
</comment>
<dbReference type="Gene3D" id="3.40.50.300">
    <property type="entry name" value="P-loop containing nucleotide triphosphate hydrolases"/>
    <property type="match status" value="1"/>
</dbReference>
<evidence type="ECO:0000256" key="4">
    <source>
        <dbReference type="ARBA" id="ARBA00022993"/>
    </source>
</evidence>